<organism evidence="5 6">
    <name type="scientific">Steinernema glaseri</name>
    <dbReference type="NCBI Taxonomy" id="37863"/>
    <lineage>
        <taxon>Eukaryota</taxon>
        <taxon>Metazoa</taxon>
        <taxon>Ecdysozoa</taxon>
        <taxon>Nematoda</taxon>
        <taxon>Chromadorea</taxon>
        <taxon>Rhabditida</taxon>
        <taxon>Tylenchina</taxon>
        <taxon>Panagrolaimomorpha</taxon>
        <taxon>Strongyloidoidea</taxon>
        <taxon>Steinernematidae</taxon>
        <taxon>Steinernema</taxon>
    </lineage>
</organism>
<evidence type="ECO:0000259" key="4">
    <source>
        <dbReference type="PROSITE" id="PS50814"/>
    </source>
</evidence>
<evidence type="ECO:0000256" key="2">
    <source>
        <dbReference type="ARBA" id="ARBA00023180"/>
    </source>
</evidence>
<dbReference type="SMART" id="SM00469">
    <property type="entry name" value="WIF"/>
    <property type="match status" value="1"/>
</dbReference>
<dbReference type="PROSITE" id="PS50814">
    <property type="entry name" value="WIF"/>
    <property type="match status" value="1"/>
</dbReference>
<feature type="domain" description="WIF" evidence="4">
    <location>
        <begin position="88"/>
        <end position="217"/>
    </location>
</feature>
<dbReference type="InterPro" id="IPR038677">
    <property type="entry name" value="WIF_sf"/>
</dbReference>
<evidence type="ECO:0000313" key="6">
    <source>
        <dbReference type="WBParaSite" id="L893_g6607.t1"/>
    </source>
</evidence>
<feature type="transmembrane region" description="Helical" evidence="3">
    <location>
        <begin position="79"/>
        <end position="103"/>
    </location>
</feature>
<evidence type="ECO:0000256" key="3">
    <source>
        <dbReference type="SAM" id="Phobius"/>
    </source>
</evidence>
<keyword evidence="3" id="KW-0812">Transmembrane</keyword>
<keyword evidence="1" id="KW-0732">Signal</keyword>
<keyword evidence="3" id="KW-1133">Transmembrane helix</keyword>
<keyword evidence="2" id="KW-0325">Glycoprotein</keyword>
<dbReference type="Gene3D" id="2.60.40.2170">
    <property type="entry name" value="Wnt, WIF domain"/>
    <property type="match status" value="1"/>
</dbReference>
<sequence>MRNECFPAKTTCATAAVRNPFVYLRLGFRRTKQSCYMFIGVGDHDRYAALCAALRRRLFRRKGESVHHEGRDEQDARTYLWFSVFSIILFSLRLQVTVAGIVAEMNYLENGVVNSYSTKFPYRVAANVHQVVFSWYTEVTDRPIQYAIRAVATDVNVLPVIRIQPNGVMPTSPETFVVEYRCAGSRAGQFGVFLHVNITWPSVENPTYVTLKQEKICSSRDGRRLGGELLSFSELEIITLKQEIQIREQ</sequence>
<dbReference type="Pfam" id="PF02019">
    <property type="entry name" value="WIF"/>
    <property type="match status" value="1"/>
</dbReference>
<name>A0A1I8AKQ9_9BILA</name>
<evidence type="ECO:0000313" key="5">
    <source>
        <dbReference type="Proteomes" id="UP000095287"/>
    </source>
</evidence>
<proteinExistence type="predicted"/>
<dbReference type="Proteomes" id="UP000095287">
    <property type="component" value="Unplaced"/>
</dbReference>
<accession>A0A1I8AKQ9</accession>
<keyword evidence="5" id="KW-1185">Reference proteome</keyword>
<dbReference type="WBParaSite" id="L893_g6607.t1">
    <property type="protein sequence ID" value="L893_g6607.t1"/>
    <property type="gene ID" value="L893_g6607"/>
</dbReference>
<evidence type="ECO:0000256" key="1">
    <source>
        <dbReference type="ARBA" id="ARBA00022729"/>
    </source>
</evidence>
<dbReference type="AlphaFoldDB" id="A0A1I8AKQ9"/>
<protein>
    <submittedName>
        <fullName evidence="6">WIF domain-containing protein</fullName>
    </submittedName>
</protein>
<reference evidence="6" key="1">
    <citation type="submission" date="2016-11" db="UniProtKB">
        <authorList>
            <consortium name="WormBaseParasite"/>
        </authorList>
    </citation>
    <scope>IDENTIFICATION</scope>
</reference>
<dbReference type="InterPro" id="IPR003306">
    <property type="entry name" value="WIF"/>
</dbReference>
<keyword evidence="3" id="KW-0472">Membrane</keyword>